<comment type="similarity">
    <text evidence="1">Belongs to the methyltransferase superfamily. L-isoaspartyl/D-aspartyl protein methyltransferase family.</text>
</comment>
<evidence type="ECO:0000256" key="3">
    <source>
        <dbReference type="ARBA" id="ARBA00030757"/>
    </source>
</evidence>
<keyword evidence="4" id="KW-0808">Transferase</keyword>
<evidence type="ECO:0000313" key="4">
    <source>
        <dbReference type="EMBL" id="SDW46275.1"/>
    </source>
</evidence>
<dbReference type="PANTHER" id="PTHR11579">
    <property type="entry name" value="PROTEIN-L-ISOASPARTATE O-METHYLTRANSFERASE"/>
    <property type="match status" value="1"/>
</dbReference>
<protein>
    <recommendedName>
        <fullName evidence="2">Protein-L-isoaspartate O-methyltransferase</fullName>
    </recommendedName>
    <alternativeName>
        <fullName evidence="3">Protein L-isoaspartyl methyltransferase</fullName>
    </alternativeName>
</protein>
<gene>
    <name evidence="4" type="ORF">SAMN05444336_1011082</name>
</gene>
<dbReference type="GO" id="GO:0005737">
    <property type="term" value="C:cytoplasm"/>
    <property type="evidence" value="ECO:0007669"/>
    <property type="project" value="TreeGrafter"/>
</dbReference>
<dbReference type="GO" id="GO:0004719">
    <property type="term" value="F:protein-L-isoaspartate (D-aspartate) O-methyltransferase activity"/>
    <property type="evidence" value="ECO:0007669"/>
    <property type="project" value="InterPro"/>
</dbReference>
<evidence type="ECO:0000313" key="5">
    <source>
        <dbReference type="Proteomes" id="UP000199118"/>
    </source>
</evidence>
<dbReference type="SUPFAM" id="SSF53335">
    <property type="entry name" value="S-adenosyl-L-methionine-dependent methyltransferases"/>
    <property type="match status" value="1"/>
</dbReference>
<name>A0A1H2TR38_9RHOB</name>
<dbReference type="PANTHER" id="PTHR11579:SF18">
    <property type="entry name" value="PROTEIN-L-ISOASPARTATE O-METHYLTRANSFERASE"/>
    <property type="match status" value="1"/>
</dbReference>
<evidence type="ECO:0000256" key="1">
    <source>
        <dbReference type="ARBA" id="ARBA00005369"/>
    </source>
</evidence>
<reference evidence="4 5" key="1">
    <citation type="submission" date="2016-10" db="EMBL/GenBank/DDBJ databases">
        <authorList>
            <person name="de Groot N.N."/>
        </authorList>
    </citation>
    <scope>NUCLEOTIDE SEQUENCE [LARGE SCALE GENOMIC DNA]</scope>
    <source>
        <strain evidence="4 5">DSM 17890</strain>
    </source>
</reference>
<dbReference type="STRING" id="356660.SAMN05444336_1011082"/>
<dbReference type="CDD" id="cd02440">
    <property type="entry name" value="AdoMet_MTases"/>
    <property type="match status" value="1"/>
</dbReference>
<dbReference type="Gene3D" id="3.40.50.150">
    <property type="entry name" value="Vaccinia Virus protein VP39"/>
    <property type="match status" value="1"/>
</dbReference>
<keyword evidence="4" id="KW-0489">Methyltransferase</keyword>
<dbReference type="Pfam" id="PF01135">
    <property type="entry name" value="PCMT"/>
    <property type="match status" value="1"/>
</dbReference>
<proteinExistence type="inferred from homology"/>
<dbReference type="Proteomes" id="UP000199118">
    <property type="component" value="Unassembled WGS sequence"/>
</dbReference>
<dbReference type="InterPro" id="IPR000682">
    <property type="entry name" value="PCMT"/>
</dbReference>
<dbReference type="EMBL" id="FNMZ01000001">
    <property type="protein sequence ID" value="SDW46275.1"/>
    <property type="molecule type" value="Genomic_DNA"/>
</dbReference>
<dbReference type="AlphaFoldDB" id="A0A1H2TR38"/>
<accession>A0A1H2TR38</accession>
<organism evidence="4 5">
    <name type="scientific">Albimonas donghaensis</name>
    <dbReference type="NCBI Taxonomy" id="356660"/>
    <lineage>
        <taxon>Bacteria</taxon>
        <taxon>Pseudomonadati</taxon>
        <taxon>Pseudomonadota</taxon>
        <taxon>Alphaproteobacteria</taxon>
        <taxon>Rhodobacterales</taxon>
        <taxon>Paracoccaceae</taxon>
        <taxon>Albimonas</taxon>
    </lineage>
</organism>
<dbReference type="GO" id="GO:0032259">
    <property type="term" value="P:methylation"/>
    <property type="evidence" value="ECO:0007669"/>
    <property type="project" value="UniProtKB-KW"/>
</dbReference>
<dbReference type="RefSeq" id="WP_092680052.1">
    <property type="nucleotide sequence ID" value="NZ_FNMZ01000001.1"/>
</dbReference>
<dbReference type="InterPro" id="IPR029063">
    <property type="entry name" value="SAM-dependent_MTases_sf"/>
</dbReference>
<sequence>MSDFAAARTAMVDNQVRPSDVTSYPIIEAMLTIPRERFVPVALRSVAYAGEHLTLAPGRVLLDPRTFAKMIEASDIGPDDLVLDAGCGLGYSTAVLARLGAAVIAVESDEDMARAAAETLSELEAHNAEVVPGPLDQGAGDHAPYNVIFIQGGVEEVPQALSDQLREGGRMVLIRMSGAYGRCEVLTKVNGALSAWRVFDAAAPVLEGFEKAPAFEF</sequence>
<dbReference type="OrthoDB" id="9798496at2"/>
<keyword evidence="5" id="KW-1185">Reference proteome</keyword>
<evidence type="ECO:0000256" key="2">
    <source>
        <dbReference type="ARBA" id="ARBA00013346"/>
    </source>
</evidence>